<feature type="transmembrane region" description="Helical" evidence="1">
    <location>
        <begin position="58"/>
        <end position="83"/>
    </location>
</feature>
<feature type="transmembrane region" description="Helical" evidence="1">
    <location>
        <begin position="364"/>
        <end position="386"/>
    </location>
</feature>
<feature type="transmembrane region" description="Helical" evidence="1">
    <location>
        <begin position="299"/>
        <end position="319"/>
    </location>
</feature>
<evidence type="ECO:0000313" key="3">
    <source>
        <dbReference type="Proteomes" id="UP000655410"/>
    </source>
</evidence>
<dbReference type="EMBL" id="BMNI01000010">
    <property type="protein sequence ID" value="GGO92961.1"/>
    <property type="molecule type" value="Genomic_DNA"/>
</dbReference>
<sequence>MLLPLAAPTAGGASLHDVLIASGIAFVYFAVTGWLLIRERTGHRTLLGRGLDWFGEKVGLPAWAAGPFAIMPFVLLTAGFGVYWDVPVHMQRGRDNGAFASPAHYPIYLVLLGLLNIALVIMAMAKDPLPRRTLKIAPGWRVPFSSLILFFAGSIAVTGFPLDDLWHILFGQDVTEWGPTHVLMIGGAITSPLCLPLLLAEAKQVGARAMNNRAGRWLMLTAMALCIVPFAFLMEFDLGIPQFPAATQGIIFSVTLGMCCVMARLWFGPGGSLGVAAFWQFAHWFLVAVIAALPNVITIQFLTAIPFAILVELVALALSVDRRKNIVMFALVSGALGGSLGYYFELLWSKDHMPVPQPFGTGSWPLLIAVSAVAGVAGSLLGVYIYRRCQQVAGDVAEGPEATETRSFRYVGLAGFAIFLGLMGVFAPPTGTKPVHAVLTYDHVTGGQTACTSATEQCLANVTITFKGDDPTTDAVWFTALAWQGYPNAAIEPTAKIPTDPYAGVPGIVRTPMVATGTPGQYRTKYPLPLYGHWKSMIRLHTGTTTMMAFPVFFNDDPAVTGPRGREIRIANGGTVASQYEPHLLQRERRDDIPAWLWVGGNVVVFSLWVIVLLLFGWCYNRAAGMGRLPAPVREKVTA</sequence>
<feature type="transmembrane region" description="Helical" evidence="1">
    <location>
        <begin position="273"/>
        <end position="293"/>
    </location>
</feature>
<accession>A0ABQ2NE13</accession>
<dbReference type="Proteomes" id="UP000655410">
    <property type="component" value="Unassembled WGS sequence"/>
</dbReference>
<feature type="transmembrane region" description="Helical" evidence="1">
    <location>
        <begin position="182"/>
        <end position="202"/>
    </location>
</feature>
<comment type="caution">
    <text evidence="2">The sequence shown here is derived from an EMBL/GenBank/DDBJ whole genome shotgun (WGS) entry which is preliminary data.</text>
</comment>
<reference evidence="3" key="1">
    <citation type="journal article" date="2019" name="Int. J. Syst. Evol. Microbiol.">
        <title>The Global Catalogue of Microorganisms (GCM) 10K type strain sequencing project: providing services to taxonomists for standard genome sequencing and annotation.</title>
        <authorList>
            <consortium name="The Broad Institute Genomics Platform"/>
            <consortium name="The Broad Institute Genome Sequencing Center for Infectious Disease"/>
            <person name="Wu L."/>
            <person name="Ma J."/>
        </authorList>
    </citation>
    <scope>NUCLEOTIDE SEQUENCE [LARGE SCALE GENOMIC DNA]</scope>
    <source>
        <strain evidence="3">CGMCC 4.7371</strain>
    </source>
</reference>
<proteinExistence type="predicted"/>
<feature type="transmembrane region" description="Helical" evidence="1">
    <location>
        <begin position="245"/>
        <end position="266"/>
    </location>
</feature>
<feature type="transmembrane region" description="Helical" evidence="1">
    <location>
        <begin position="407"/>
        <end position="427"/>
    </location>
</feature>
<evidence type="ECO:0000313" key="2">
    <source>
        <dbReference type="EMBL" id="GGO92961.1"/>
    </source>
</evidence>
<keyword evidence="3" id="KW-1185">Reference proteome</keyword>
<keyword evidence="1" id="KW-0472">Membrane</keyword>
<gene>
    <name evidence="2" type="ORF">GCM10011584_30560</name>
</gene>
<feature type="transmembrane region" description="Helical" evidence="1">
    <location>
        <begin position="103"/>
        <end position="123"/>
    </location>
</feature>
<dbReference type="RefSeq" id="WP_188784896.1">
    <property type="nucleotide sequence ID" value="NZ_BMNI01000010.1"/>
</dbReference>
<keyword evidence="1" id="KW-1133">Transmembrane helix</keyword>
<keyword evidence="1" id="KW-0812">Transmembrane</keyword>
<evidence type="ECO:0008006" key="4">
    <source>
        <dbReference type="Google" id="ProtNLM"/>
    </source>
</evidence>
<feature type="transmembrane region" description="Helical" evidence="1">
    <location>
        <begin position="214"/>
        <end position="233"/>
    </location>
</feature>
<feature type="transmembrane region" description="Helical" evidence="1">
    <location>
        <begin position="595"/>
        <end position="620"/>
    </location>
</feature>
<feature type="transmembrane region" description="Helical" evidence="1">
    <location>
        <begin position="144"/>
        <end position="162"/>
    </location>
</feature>
<protein>
    <recommendedName>
        <fullName evidence="4">ABC transporter permease</fullName>
    </recommendedName>
</protein>
<feature type="transmembrane region" description="Helical" evidence="1">
    <location>
        <begin position="18"/>
        <end position="37"/>
    </location>
</feature>
<feature type="transmembrane region" description="Helical" evidence="1">
    <location>
        <begin position="326"/>
        <end position="344"/>
    </location>
</feature>
<name>A0ABQ2NE13_9ACTN</name>
<organism evidence="2 3">
    <name type="scientific">Nocardioides phosphati</name>
    <dbReference type="NCBI Taxonomy" id="1867775"/>
    <lineage>
        <taxon>Bacteria</taxon>
        <taxon>Bacillati</taxon>
        <taxon>Actinomycetota</taxon>
        <taxon>Actinomycetes</taxon>
        <taxon>Propionibacteriales</taxon>
        <taxon>Nocardioidaceae</taxon>
        <taxon>Nocardioides</taxon>
    </lineage>
</organism>
<evidence type="ECO:0000256" key="1">
    <source>
        <dbReference type="SAM" id="Phobius"/>
    </source>
</evidence>